<organism evidence="8 9">
    <name type="scientific">Phaeosphaeria nodorum (strain SN15 / ATCC MYA-4574 / FGSC 10173)</name>
    <name type="common">Glume blotch fungus</name>
    <name type="synonym">Parastagonospora nodorum</name>
    <dbReference type="NCBI Taxonomy" id="321614"/>
    <lineage>
        <taxon>Eukaryota</taxon>
        <taxon>Fungi</taxon>
        <taxon>Dikarya</taxon>
        <taxon>Ascomycota</taxon>
        <taxon>Pezizomycotina</taxon>
        <taxon>Dothideomycetes</taxon>
        <taxon>Pleosporomycetidae</taxon>
        <taxon>Pleosporales</taxon>
        <taxon>Pleosporineae</taxon>
        <taxon>Phaeosphaeriaceae</taxon>
        <taxon>Parastagonospora</taxon>
    </lineage>
</organism>
<sequence length="179" mass="20079">TRSLSTRPVVLDNHSAYEAPSISPRFTMVVFALFVINKAGGLVYNREFHTGMSKLSSNDYLTLAGSFHGMHAITARLSPAPPVPNPLPASLAPSPFINRPTGLEVLESSHFRIQCFQTQTGTKFLLFTEPQQPNVDTTMKKIYELYADYVMKNPFYTVEMPIRCEKFDRSLDGFVKVRG</sequence>
<comment type="similarity">
    <text evidence="6">Belongs to the TRAPP small subunits family. TRAPPC4 subfamily.</text>
</comment>
<evidence type="ECO:0000256" key="6">
    <source>
        <dbReference type="ARBA" id="ARBA00038179"/>
    </source>
</evidence>
<comment type="subunit">
    <text evidence="7">Part of the multisubunit transport protein particle (TRAPP) complex.</text>
</comment>
<keyword evidence="9" id="KW-1185">Reference proteome</keyword>
<gene>
    <name evidence="8" type="ORF">JI435_152620</name>
</gene>
<dbReference type="OrthoDB" id="246406at2759"/>
<accession>A0A7U2F3A7</accession>
<dbReference type="VEuPathDB" id="FungiDB:JI435_152620"/>
<dbReference type="Pfam" id="PF04099">
    <property type="entry name" value="Sybindin"/>
    <property type="match status" value="1"/>
</dbReference>
<evidence type="ECO:0000256" key="4">
    <source>
        <dbReference type="ARBA" id="ARBA00022892"/>
    </source>
</evidence>
<dbReference type="Gene3D" id="3.30.450.70">
    <property type="match status" value="1"/>
</dbReference>
<dbReference type="SMART" id="SM01399">
    <property type="entry name" value="Sybindin"/>
    <property type="match status" value="1"/>
</dbReference>
<feature type="non-terminal residue" evidence="8">
    <location>
        <position position="179"/>
    </location>
</feature>
<dbReference type="PANTHER" id="PTHR23249">
    <property type="entry name" value="TRAFFICKING PROTEIN PARTICLE COMPLEX SUBUNIT"/>
    <property type="match status" value="1"/>
</dbReference>
<protein>
    <recommendedName>
        <fullName evidence="7">Trafficking protein particle complex subunit</fullName>
    </recommendedName>
</protein>
<keyword evidence="4 7" id="KW-0931">ER-Golgi transport</keyword>
<dbReference type="Proteomes" id="UP000663193">
    <property type="component" value="Chromosome 8"/>
</dbReference>
<dbReference type="GO" id="GO:0030008">
    <property type="term" value="C:TRAPP complex"/>
    <property type="evidence" value="ECO:0007669"/>
    <property type="project" value="UniProtKB-UniRule"/>
</dbReference>
<reference evidence="9" key="1">
    <citation type="journal article" date="2021" name="BMC Genomics">
        <title>Chromosome-level genome assembly and manually-curated proteome of model necrotroph Parastagonospora nodorum Sn15 reveals a genome-wide trove of candidate effector homologs, and redundancy of virulence-related functions within an accessory chromosome.</title>
        <authorList>
            <person name="Bertazzoni S."/>
            <person name="Jones D.A.B."/>
            <person name="Phan H.T."/>
            <person name="Tan K.-C."/>
            <person name="Hane J.K."/>
        </authorList>
    </citation>
    <scope>NUCLEOTIDE SEQUENCE [LARGE SCALE GENOMIC DNA]</scope>
    <source>
        <strain evidence="9">SN15 / ATCC MYA-4574 / FGSC 10173)</strain>
    </source>
</reference>
<dbReference type="AlphaFoldDB" id="A0A7U2F3A7"/>
<evidence type="ECO:0000256" key="7">
    <source>
        <dbReference type="RuleBase" id="RU366065"/>
    </source>
</evidence>
<dbReference type="InterPro" id="IPR011012">
    <property type="entry name" value="Longin-like_dom_sf"/>
</dbReference>
<keyword evidence="3 7" id="KW-0256">Endoplasmic reticulum</keyword>
<name>A0A7U2F3A7_PHANO</name>
<evidence type="ECO:0000256" key="1">
    <source>
        <dbReference type="ARBA" id="ARBA00004555"/>
    </source>
</evidence>
<comment type="subcellular location">
    <subcellularLocation>
        <location evidence="7">Endoplasmic reticulum</location>
    </subcellularLocation>
    <subcellularLocation>
        <location evidence="7">Golgi apparatus</location>
        <location evidence="7">cis-Golgi network</location>
    </subcellularLocation>
    <subcellularLocation>
        <location evidence="1">Golgi apparatus</location>
    </subcellularLocation>
</comment>
<keyword evidence="5 7" id="KW-0333">Golgi apparatus</keyword>
<dbReference type="GO" id="GO:0006888">
    <property type="term" value="P:endoplasmic reticulum to Golgi vesicle-mediated transport"/>
    <property type="evidence" value="ECO:0007669"/>
    <property type="project" value="UniProtKB-UniRule"/>
</dbReference>
<dbReference type="GO" id="GO:0005794">
    <property type="term" value="C:Golgi apparatus"/>
    <property type="evidence" value="ECO:0007669"/>
    <property type="project" value="UniProtKB-SubCell"/>
</dbReference>
<evidence type="ECO:0000256" key="3">
    <source>
        <dbReference type="ARBA" id="ARBA00022824"/>
    </source>
</evidence>
<dbReference type="CDD" id="cd14856">
    <property type="entry name" value="TRAPPC4_synbindin"/>
    <property type="match status" value="1"/>
</dbReference>
<evidence type="ECO:0000313" key="8">
    <source>
        <dbReference type="EMBL" id="QRC97929.1"/>
    </source>
</evidence>
<dbReference type="EMBL" id="CP069030">
    <property type="protein sequence ID" value="QRC97929.1"/>
    <property type="molecule type" value="Genomic_DNA"/>
</dbReference>
<dbReference type="InterPro" id="IPR007233">
    <property type="entry name" value="TRAPPC"/>
</dbReference>
<evidence type="ECO:0000256" key="5">
    <source>
        <dbReference type="ARBA" id="ARBA00023034"/>
    </source>
</evidence>
<keyword evidence="2 7" id="KW-0813">Transport</keyword>
<proteinExistence type="inferred from homology"/>
<evidence type="ECO:0000313" key="9">
    <source>
        <dbReference type="Proteomes" id="UP000663193"/>
    </source>
</evidence>
<dbReference type="PANTHER" id="PTHR23249:SF15">
    <property type="entry name" value="TRAFFICKING PROTEIN PARTICLE COMPLEX SUBUNIT 4"/>
    <property type="match status" value="1"/>
</dbReference>
<dbReference type="FunFam" id="3.30.450.70:FF:000007">
    <property type="entry name" value="Putative sybindin-like family protein"/>
    <property type="match status" value="1"/>
</dbReference>
<evidence type="ECO:0000256" key="2">
    <source>
        <dbReference type="ARBA" id="ARBA00022448"/>
    </source>
</evidence>
<dbReference type="GO" id="GO:0005783">
    <property type="term" value="C:endoplasmic reticulum"/>
    <property type="evidence" value="ECO:0007669"/>
    <property type="project" value="UniProtKB-SubCell"/>
</dbReference>
<dbReference type="SUPFAM" id="SSF64356">
    <property type="entry name" value="SNARE-like"/>
    <property type="match status" value="1"/>
</dbReference>